<feature type="signal peptide" evidence="1">
    <location>
        <begin position="1"/>
        <end position="24"/>
    </location>
</feature>
<keyword evidence="3" id="KW-1185">Reference proteome</keyword>
<evidence type="ECO:0000313" key="3">
    <source>
        <dbReference type="Proteomes" id="UP000635606"/>
    </source>
</evidence>
<dbReference type="RefSeq" id="WP_203931613.1">
    <property type="nucleotide sequence ID" value="NZ_BOPH01000089.1"/>
</dbReference>
<gene>
    <name evidence="2" type="ORF">Voc01_066580</name>
</gene>
<comment type="caution">
    <text evidence="2">The sequence shown here is derived from an EMBL/GenBank/DDBJ whole genome shotgun (WGS) entry which is preliminary data.</text>
</comment>
<proteinExistence type="predicted"/>
<accession>A0A8J4EEH6</accession>
<organism evidence="2 3">
    <name type="scientific">Virgisporangium ochraceum</name>
    <dbReference type="NCBI Taxonomy" id="65505"/>
    <lineage>
        <taxon>Bacteria</taxon>
        <taxon>Bacillati</taxon>
        <taxon>Actinomycetota</taxon>
        <taxon>Actinomycetes</taxon>
        <taxon>Micromonosporales</taxon>
        <taxon>Micromonosporaceae</taxon>
        <taxon>Virgisporangium</taxon>
    </lineage>
</organism>
<evidence type="ECO:0000313" key="2">
    <source>
        <dbReference type="EMBL" id="GIJ71741.1"/>
    </source>
</evidence>
<feature type="chain" id="PRO_5035246492" evidence="1">
    <location>
        <begin position="25"/>
        <end position="82"/>
    </location>
</feature>
<dbReference type="EMBL" id="BOPH01000089">
    <property type="protein sequence ID" value="GIJ71741.1"/>
    <property type="molecule type" value="Genomic_DNA"/>
</dbReference>
<reference evidence="2" key="1">
    <citation type="submission" date="2021-01" db="EMBL/GenBank/DDBJ databases">
        <title>Whole genome shotgun sequence of Virgisporangium ochraceum NBRC 16418.</title>
        <authorList>
            <person name="Komaki H."/>
            <person name="Tamura T."/>
        </authorList>
    </citation>
    <scope>NUCLEOTIDE SEQUENCE</scope>
    <source>
        <strain evidence="2">NBRC 16418</strain>
    </source>
</reference>
<dbReference type="Proteomes" id="UP000635606">
    <property type="component" value="Unassembled WGS sequence"/>
</dbReference>
<keyword evidence="1" id="KW-0732">Signal</keyword>
<evidence type="ECO:0000256" key="1">
    <source>
        <dbReference type="SAM" id="SignalP"/>
    </source>
</evidence>
<protein>
    <submittedName>
        <fullName evidence="2">Uncharacterized protein</fullName>
    </submittedName>
</protein>
<name>A0A8J4EEH6_9ACTN</name>
<dbReference type="AlphaFoldDB" id="A0A8J4EEH6"/>
<sequence length="82" mass="8676">MKRQSSARRQSCGFVRLVAAVALAASGLAVSGHIVDGSDSTSGRNWALASTDQPGSRISVENAIRVVENGLSEQTDRRVEFS</sequence>